<organism evidence="1 2">
    <name type="scientific">Mizuhopecten yessoensis</name>
    <name type="common">Japanese scallop</name>
    <name type="synonym">Patinopecten yessoensis</name>
    <dbReference type="NCBI Taxonomy" id="6573"/>
    <lineage>
        <taxon>Eukaryota</taxon>
        <taxon>Metazoa</taxon>
        <taxon>Spiralia</taxon>
        <taxon>Lophotrochozoa</taxon>
        <taxon>Mollusca</taxon>
        <taxon>Bivalvia</taxon>
        <taxon>Autobranchia</taxon>
        <taxon>Pteriomorphia</taxon>
        <taxon>Pectinida</taxon>
        <taxon>Pectinoidea</taxon>
        <taxon>Pectinidae</taxon>
        <taxon>Mizuhopecten</taxon>
    </lineage>
</organism>
<dbReference type="SUPFAM" id="SSF48452">
    <property type="entry name" value="TPR-like"/>
    <property type="match status" value="2"/>
</dbReference>
<keyword evidence="2" id="KW-1185">Reference proteome</keyword>
<dbReference type="PANTHER" id="PTHR14485">
    <property type="entry name" value="TETRATRICOPEPTIDE REPEAT PROTEIN 23"/>
    <property type="match status" value="1"/>
</dbReference>
<dbReference type="InterPro" id="IPR042621">
    <property type="entry name" value="TTC23/TTC23L"/>
</dbReference>
<evidence type="ECO:0000313" key="2">
    <source>
        <dbReference type="Proteomes" id="UP000242188"/>
    </source>
</evidence>
<proteinExistence type="predicted"/>
<dbReference type="AlphaFoldDB" id="A0A210Q466"/>
<protein>
    <submittedName>
        <fullName evidence="1">Tetratricopeptide repeat protein 23</fullName>
    </submittedName>
</protein>
<dbReference type="Gene3D" id="1.25.40.10">
    <property type="entry name" value="Tetratricopeptide repeat domain"/>
    <property type="match status" value="2"/>
</dbReference>
<dbReference type="Proteomes" id="UP000242188">
    <property type="component" value="Unassembled WGS sequence"/>
</dbReference>
<gene>
    <name evidence="1" type="ORF">KP79_PYT23144</name>
</gene>
<dbReference type="PANTHER" id="PTHR14485:SF2">
    <property type="entry name" value="FUNGAL STAND N-TERMINAL GOODBYE DOMAIN-CONTAINING PROTEIN"/>
    <property type="match status" value="1"/>
</dbReference>
<sequence>MVYGAEDWRLAQCYADLAEAYLNHKSYAAQADYHADNGKAILLNTPPTITTETEKANVYTVLFRLYYTKGRALTSLKKFPEAEQILSKADKFLADLFKMSCVTQDECDEMEIDVSHAKARLYCKQKKQALASSQYDKLLDQMQAHYGKDSMELVPVYQENGQLEQSKGRHANHDKAIEMYLQAHSIAGANYHDDNLVTMDTALSLARAYSQTGREEAEGVAEKYLNECLAICQTCHGSNHKKTVEVMDELARLLIRVDRQEEALSILRSSLPGKCEAYGDYSEQVSDTYKLIASVHLSGGSSEKAVRAYQKCHNIECLVLGKNSKKAKDSERTIEILMASPGLSNKFSLSKTEELKKRPKFNSIVSRSKPMTGT</sequence>
<name>A0A210Q466_MIZYE</name>
<dbReference type="EMBL" id="NEDP02005080">
    <property type="protein sequence ID" value="OWF43511.1"/>
    <property type="molecule type" value="Genomic_DNA"/>
</dbReference>
<dbReference type="Pfam" id="PF13424">
    <property type="entry name" value="TPR_12"/>
    <property type="match status" value="1"/>
</dbReference>
<dbReference type="OrthoDB" id="9986634at2759"/>
<reference evidence="1 2" key="1">
    <citation type="journal article" date="2017" name="Nat. Ecol. Evol.">
        <title>Scallop genome provides insights into evolution of bilaterian karyotype and development.</title>
        <authorList>
            <person name="Wang S."/>
            <person name="Zhang J."/>
            <person name="Jiao W."/>
            <person name="Li J."/>
            <person name="Xun X."/>
            <person name="Sun Y."/>
            <person name="Guo X."/>
            <person name="Huan P."/>
            <person name="Dong B."/>
            <person name="Zhang L."/>
            <person name="Hu X."/>
            <person name="Sun X."/>
            <person name="Wang J."/>
            <person name="Zhao C."/>
            <person name="Wang Y."/>
            <person name="Wang D."/>
            <person name="Huang X."/>
            <person name="Wang R."/>
            <person name="Lv J."/>
            <person name="Li Y."/>
            <person name="Zhang Z."/>
            <person name="Liu B."/>
            <person name="Lu W."/>
            <person name="Hui Y."/>
            <person name="Liang J."/>
            <person name="Zhou Z."/>
            <person name="Hou R."/>
            <person name="Li X."/>
            <person name="Liu Y."/>
            <person name="Li H."/>
            <person name="Ning X."/>
            <person name="Lin Y."/>
            <person name="Zhao L."/>
            <person name="Xing Q."/>
            <person name="Dou J."/>
            <person name="Li Y."/>
            <person name="Mao J."/>
            <person name="Guo H."/>
            <person name="Dou H."/>
            <person name="Li T."/>
            <person name="Mu C."/>
            <person name="Jiang W."/>
            <person name="Fu Q."/>
            <person name="Fu X."/>
            <person name="Miao Y."/>
            <person name="Liu J."/>
            <person name="Yu Q."/>
            <person name="Li R."/>
            <person name="Liao H."/>
            <person name="Li X."/>
            <person name="Kong Y."/>
            <person name="Jiang Z."/>
            <person name="Chourrout D."/>
            <person name="Li R."/>
            <person name="Bao Z."/>
        </authorList>
    </citation>
    <scope>NUCLEOTIDE SEQUENCE [LARGE SCALE GENOMIC DNA]</scope>
    <source>
        <strain evidence="1 2">PY_sf001</strain>
    </source>
</reference>
<comment type="caution">
    <text evidence="1">The sequence shown here is derived from an EMBL/GenBank/DDBJ whole genome shotgun (WGS) entry which is preliminary data.</text>
</comment>
<dbReference type="InterPro" id="IPR011990">
    <property type="entry name" value="TPR-like_helical_dom_sf"/>
</dbReference>
<evidence type="ECO:0000313" key="1">
    <source>
        <dbReference type="EMBL" id="OWF43511.1"/>
    </source>
</evidence>
<accession>A0A210Q466</accession>
<dbReference type="STRING" id="6573.A0A210Q466"/>